<name>A0ABV6A8I4_9PSEU</name>
<dbReference type="PROSITE" id="PS50043">
    <property type="entry name" value="HTH_LUXR_2"/>
    <property type="match status" value="1"/>
</dbReference>
<accession>A0ABV6A8I4</accession>
<proteinExistence type="predicted"/>
<dbReference type="PANTHER" id="PTHR47691">
    <property type="entry name" value="REGULATOR-RELATED"/>
    <property type="match status" value="1"/>
</dbReference>
<organism evidence="2 3">
    <name type="scientific">Allokutzneria oryzae</name>
    <dbReference type="NCBI Taxonomy" id="1378989"/>
    <lineage>
        <taxon>Bacteria</taxon>
        <taxon>Bacillati</taxon>
        <taxon>Actinomycetota</taxon>
        <taxon>Actinomycetes</taxon>
        <taxon>Pseudonocardiales</taxon>
        <taxon>Pseudonocardiaceae</taxon>
        <taxon>Allokutzneria</taxon>
    </lineage>
</organism>
<dbReference type="PRINTS" id="PR00364">
    <property type="entry name" value="DISEASERSIST"/>
</dbReference>
<dbReference type="InterPro" id="IPR036388">
    <property type="entry name" value="WH-like_DNA-bd_sf"/>
</dbReference>
<reference evidence="2 3" key="1">
    <citation type="submission" date="2024-09" db="EMBL/GenBank/DDBJ databases">
        <authorList>
            <person name="Sun Q."/>
            <person name="Mori K."/>
        </authorList>
    </citation>
    <scope>NUCLEOTIDE SEQUENCE [LARGE SCALE GENOMIC DNA]</scope>
    <source>
        <strain evidence="2 3">TBRC 7907</strain>
    </source>
</reference>
<dbReference type="PROSITE" id="PS00622">
    <property type="entry name" value="HTH_LUXR_1"/>
    <property type="match status" value="1"/>
</dbReference>
<dbReference type="InterPro" id="IPR016032">
    <property type="entry name" value="Sig_transdc_resp-reg_C-effctor"/>
</dbReference>
<feature type="domain" description="HTH luxR-type" evidence="1">
    <location>
        <begin position="734"/>
        <end position="799"/>
    </location>
</feature>
<keyword evidence="3" id="KW-1185">Reference proteome</keyword>
<dbReference type="Proteomes" id="UP001589693">
    <property type="component" value="Unassembled WGS sequence"/>
</dbReference>
<dbReference type="InterPro" id="IPR011990">
    <property type="entry name" value="TPR-like_helical_dom_sf"/>
</dbReference>
<dbReference type="InterPro" id="IPR027417">
    <property type="entry name" value="P-loop_NTPase"/>
</dbReference>
<evidence type="ECO:0000313" key="2">
    <source>
        <dbReference type="EMBL" id="MFB9908219.1"/>
    </source>
</evidence>
<dbReference type="SMART" id="SM00421">
    <property type="entry name" value="HTH_LUXR"/>
    <property type="match status" value="1"/>
</dbReference>
<dbReference type="PRINTS" id="PR00038">
    <property type="entry name" value="HTHLUXR"/>
</dbReference>
<dbReference type="CDD" id="cd06170">
    <property type="entry name" value="LuxR_C_like"/>
    <property type="match status" value="1"/>
</dbReference>
<evidence type="ECO:0000313" key="3">
    <source>
        <dbReference type="Proteomes" id="UP001589693"/>
    </source>
</evidence>
<dbReference type="EMBL" id="JBHLZU010000026">
    <property type="protein sequence ID" value="MFB9908219.1"/>
    <property type="molecule type" value="Genomic_DNA"/>
</dbReference>
<dbReference type="SUPFAM" id="SSF52540">
    <property type="entry name" value="P-loop containing nucleoside triphosphate hydrolases"/>
    <property type="match status" value="1"/>
</dbReference>
<protein>
    <submittedName>
        <fullName evidence="2">LuxR C-terminal-related transcriptional regulator</fullName>
    </submittedName>
</protein>
<dbReference type="Pfam" id="PF13401">
    <property type="entry name" value="AAA_22"/>
    <property type="match status" value="1"/>
</dbReference>
<comment type="caution">
    <text evidence="2">The sequence shown here is derived from an EMBL/GenBank/DDBJ whole genome shotgun (WGS) entry which is preliminary data.</text>
</comment>
<gene>
    <name evidence="2" type="ORF">ACFFQA_30165</name>
</gene>
<dbReference type="RefSeq" id="WP_377859709.1">
    <property type="nucleotide sequence ID" value="NZ_JBHLZU010000026.1"/>
</dbReference>
<dbReference type="Gene3D" id="1.25.40.10">
    <property type="entry name" value="Tetratricopeptide repeat domain"/>
    <property type="match status" value="1"/>
</dbReference>
<dbReference type="InterPro" id="IPR049945">
    <property type="entry name" value="AAA_22"/>
</dbReference>
<evidence type="ECO:0000259" key="1">
    <source>
        <dbReference type="PROSITE" id="PS50043"/>
    </source>
</evidence>
<dbReference type="Gene3D" id="1.10.10.10">
    <property type="entry name" value="Winged helix-like DNA-binding domain superfamily/Winged helix DNA-binding domain"/>
    <property type="match status" value="1"/>
</dbReference>
<dbReference type="Gene3D" id="3.40.50.300">
    <property type="entry name" value="P-loop containing nucleotide triphosphate hydrolases"/>
    <property type="match status" value="1"/>
</dbReference>
<dbReference type="Pfam" id="PF00196">
    <property type="entry name" value="GerE"/>
    <property type="match status" value="1"/>
</dbReference>
<sequence>MGRVGRVRMCAMCGGALTGGAVGRPTKYCSGACRQRAFRLRSAGADPVRDGESLPKALDGFVGRELELPRVRSLLRSARLLTLVGPGGVGKTRLATEVVRGVRGVRLAELDSVSRSELVPQALAVALGMGEHATKHVREALLAELREREVLVLLDNCEHVVDACAELVEWLLRRCPGLRVLATSREALRVPGEVVFRVGALSVPEHGDDQDLARVLRSGAARLFVERARSGDPAFEPAPADVLAEVCRRLDGLPLAIELAARRAGALSMTDILAGLDDQLGLLTDGSRTAPSRHRELAAAIEWSHRLLDPAEQAVFRRLSVLLGGFDVQGATEVCTGGEVDEGSVLRLVCALEAKSLIVRVGARFRQLNPIRAYAAERLTESGELAATRDRAASWLARLAGPPVGPLFFGDSLADGVRDEHENLVAAVDHTAEDLLAGSSTASGDRDDRHVLLAMALASVWQQRELAAPARELLAETLERVPESSYRGMALAMAARFACFQVDHAAGLALARQAVEVQRGRDDLVGLADALDTLALALTVCDDFPAAVTAYRECLELVRPLGRPVETAFCEYTVAWSLFHVGDLDGAEAVMAKCLPVLRKHGSAAQLSATLHTAGALRLAMSDVDGAEQFFLEALGVASVDSAHAAPNIEGLAFVAAERGDPRRSLTLNAAATVIRDRLDVPAGGPWQDRLDATLAQARDRLAPASARSAIEVGEVLRGERLSAFLLRDKHYRDQDDDHPLSPREAEVAALVAEGLTNPQIAQRLRVSGGTVAAHLNRIRDKLGLRSRTRIALWVAERGGFRNA</sequence>
<dbReference type="SUPFAM" id="SSF46894">
    <property type="entry name" value="C-terminal effector domain of the bipartite response regulators"/>
    <property type="match status" value="1"/>
</dbReference>
<dbReference type="SUPFAM" id="SSF48452">
    <property type="entry name" value="TPR-like"/>
    <property type="match status" value="1"/>
</dbReference>
<dbReference type="InterPro" id="IPR000792">
    <property type="entry name" value="Tscrpt_reg_LuxR_C"/>
</dbReference>
<dbReference type="PANTHER" id="PTHR47691:SF3">
    <property type="entry name" value="HTH-TYPE TRANSCRIPTIONAL REGULATOR RV0890C-RELATED"/>
    <property type="match status" value="1"/>
</dbReference>